<dbReference type="Pfam" id="PF07021">
    <property type="entry name" value="MetW"/>
    <property type="match status" value="1"/>
</dbReference>
<dbReference type="SUPFAM" id="SSF48452">
    <property type="entry name" value="TPR-like"/>
    <property type="match status" value="1"/>
</dbReference>
<dbReference type="Pfam" id="PF00535">
    <property type="entry name" value="Glycos_transf_2"/>
    <property type="match status" value="1"/>
</dbReference>
<dbReference type="GO" id="GO:0016740">
    <property type="term" value="F:transferase activity"/>
    <property type="evidence" value="ECO:0007669"/>
    <property type="project" value="UniProtKB-KW"/>
</dbReference>
<dbReference type="InterPro" id="IPR011990">
    <property type="entry name" value="TPR-like_helical_dom_sf"/>
</dbReference>
<dbReference type="Gene3D" id="3.90.550.10">
    <property type="entry name" value="Spore Coat Polysaccharide Biosynthesis Protein SpsA, Chain A"/>
    <property type="match status" value="1"/>
</dbReference>
<keyword evidence="2" id="KW-0808">Transferase</keyword>
<evidence type="ECO:0000259" key="1">
    <source>
        <dbReference type="Pfam" id="PF00535"/>
    </source>
</evidence>
<evidence type="ECO:0000313" key="3">
    <source>
        <dbReference type="Proteomes" id="UP000244184"/>
    </source>
</evidence>
<feature type="domain" description="Glycosyltransferase 2-like" evidence="1">
    <location>
        <begin position="28"/>
        <end position="196"/>
    </location>
</feature>
<dbReference type="InterPro" id="IPR029063">
    <property type="entry name" value="SAM-dependent_MTases_sf"/>
</dbReference>
<protein>
    <submittedName>
        <fullName evidence="2">Glycosyl transferase</fullName>
    </submittedName>
</protein>
<dbReference type="Proteomes" id="UP000244184">
    <property type="component" value="Unassembled WGS sequence"/>
</dbReference>
<accession>A0A2T6FRF4</accession>
<dbReference type="CDD" id="cd04186">
    <property type="entry name" value="GT_2_like_c"/>
    <property type="match status" value="1"/>
</dbReference>
<sequence length="731" mass="83304">MTFYLKLSIYIVYQIPRDESGGNNVKTSIVIATYNKLEYTQFCIDSIRNFTTQHDYEIIVVDNHSTDDTVAWLSNQSDIKAIFNEENQGFPKACNQGIEISTGDNILLLNNDTIVTENWLTNLLTCLYSSEEVGAVGSVTNSCSYGQSIQVSYQSIEEMHQFAAQFNQSSNPELWEERLKLVGYCMLMKKQVLDEVGLLDERFTPGNFEDDDLSLRIKLAGYKLYLCKDTFIHHFGSVSFRKDAEAYNKLLRTNQDKFLEKWGFDPEKAIIYNGLVKQIEAAPNDSIRILEVGSGCGGTLLYIKNQFPRAEVYGAEANAFAAKVAAKVTSHIYLSLDEVLDQQKEGFFDVIITGNLGSLNEKNKKNIKILQKLLHANGQLIVMTPNLLHYRNIQKMIAGSIAPSELQSWKLTDIEETFKAAELMELEITGLVQEIFPQDREFLQRLAEMGGLRTTKPYEIQNYLVKARKSNKDLSVKELINNLLLQNDVQSNVNKLAKIDAEAILSVIEDAGHEQKVELMNYIAVQFIEHQKPDLALPFLSRAFELDASHDPTLFNLGLVMYTQGHDQLALDWLSLISNRDDKLEQWVKQIEAELYAKAYDKYKLKFLLRRLENEVEGEASLAELLRMLGNGEVTIEQIYQVVENDMVEKSQLLTQLAVSCYEHDLHDKVFPFFEKALEFNADNQDALYLLAHILYDVGEFDSARIYLDRVRDKNTSVTELMQKLSEVSAV</sequence>
<dbReference type="EMBL" id="PYHP01000104">
    <property type="protein sequence ID" value="PUA34491.1"/>
    <property type="molecule type" value="Genomic_DNA"/>
</dbReference>
<dbReference type="PANTHER" id="PTHR43179">
    <property type="entry name" value="RHAMNOSYLTRANSFERASE WBBL"/>
    <property type="match status" value="1"/>
</dbReference>
<dbReference type="Pfam" id="PF14559">
    <property type="entry name" value="TPR_19"/>
    <property type="match status" value="1"/>
</dbReference>
<dbReference type="InterPro" id="IPR019734">
    <property type="entry name" value="TPR_rpt"/>
</dbReference>
<organism evidence="2 3">
    <name type="scientific">Paenibacillus elgii</name>
    <dbReference type="NCBI Taxonomy" id="189691"/>
    <lineage>
        <taxon>Bacteria</taxon>
        <taxon>Bacillati</taxon>
        <taxon>Bacillota</taxon>
        <taxon>Bacilli</taxon>
        <taxon>Bacillales</taxon>
        <taxon>Paenibacillaceae</taxon>
        <taxon>Paenibacillus</taxon>
    </lineage>
</organism>
<dbReference type="SUPFAM" id="SSF53335">
    <property type="entry name" value="S-adenosyl-L-methionine-dependent methyltransferases"/>
    <property type="match status" value="1"/>
</dbReference>
<dbReference type="InterPro" id="IPR001173">
    <property type="entry name" value="Glyco_trans_2-like"/>
</dbReference>
<evidence type="ECO:0000313" key="2">
    <source>
        <dbReference type="EMBL" id="PUA34491.1"/>
    </source>
</evidence>
<reference evidence="2 3" key="1">
    <citation type="submission" date="2018-03" db="EMBL/GenBank/DDBJ databases">
        <title>Genome sequence of Paenibacillus elgii strain AC13 an antimicrobial compound producing bacteria.</title>
        <authorList>
            <person name="Kurokawa A.S."/>
            <person name="Araujo J.F."/>
            <person name="Costa R.A."/>
            <person name="Ortega D.B."/>
            <person name="Pires A.S."/>
            <person name="Pappas G.J.Jr."/>
            <person name="Franco O.L."/>
            <person name="Barreto C."/>
            <person name="Magalhaes B.S."/>
            <person name="Kruger R.H."/>
        </authorList>
    </citation>
    <scope>NUCLEOTIDE SEQUENCE [LARGE SCALE GENOMIC DNA]</scope>
    <source>
        <strain evidence="2 3">AC13</strain>
    </source>
</reference>
<dbReference type="Gene3D" id="1.25.40.10">
    <property type="entry name" value="Tetratricopeptide repeat domain"/>
    <property type="match status" value="1"/>
</dbReference>
<dbReference type="AlphaFoldDB" id="A0A2T6FRF4"/>
<dbReference type="InterPro" id="IPR010743">
    <property type="entry name" value="Methionine_synth_MetW"/>
</dbReference>
<dbReference type="InterPro" id="IPR029044">
    <property type="entry name" value="Nucleotide-diphossugar_trans"/>
</dbReference>
<gene>
    <name evidence="2" type="ORF">C8Z91_35225</name>
</gene>
<name>A0A2T6FRF4_9BACL</name>
<dbReference type="Gene3D" id="3.40.50.150">
    <property type="entry name" value="Vaccinia Virus protein VP39"/>
    <property type="match status" value="1"/>
</dbReference>
<dbReference type="SUPFAM" id="SSF53448">
    <property type="entry name" value="Nucleotide-diphospho-sugar transferases"/>
    <property type="match status" value="1"/>
</dbReference>
<dbReference type="PANTHER" id="PTHR43179:SF7">
    <property type="entry name" value="RHAMNOSYLTRANSFERASE WBBL"/>
    <property type="match status" value="1"/>
</dbReference>
<proteinExistence type="predicted"/>
<comment type="caution">
    <text evidence="2">The sequence shown here is derived from an EMBL/GenBank/DDBJ whole genome shotgun (WGS) entry which is preliminary data.</text>
</comment>
<dbReference type="SMART" id="SM00028">
    <property type="entry name" value="TPR"/>
    <property type="match status" value="3"/>
</dbReference>